<dbReference type="PRINTS" id="PR00740">
    <property type="entry name" value="GLHYDRLASE27"/>
</dbReference>
<dbReference type="SUPFAM" id="SSF51011">
    <property type="entry name" value="Glycosyl hydrolase domain"/>
    <property type="match status" value="1"/>
</dbReference>
<dbReference type="InterPro" id="IPR013785">
    <property type="entry name" value="Aldolase_TIM"/>
</dbReference>
<dbReference type="InterPro" id="IPR002241">
    <property type="entry name" value="Glyco_hydro_27"/>
</dbReference>
<keyword evidence="8" id="KW-0325">Glycoprotein</keyword>
<protein>
    <recommendedName>
        <fullName evidence="10">Alpha-galactosidase</fullName>
        <ecNumber evidence="10">3.2.1.22</ecNumber>
    </recommendedName>
    <alternativeName>
        <fullName evidence="10">Melibiase</fullName>
    </alternativeName>
</protein>
<evidence type="ECO:0000256" key="3">
    <source>
        <dbReference type="ARBA" id="ARBA00004613"/>
    </source>
</evidence>
<dbReference type="PANTHER" id="PTHR11452">
    <property type="entry name" value="ALPHA-GALACTOSIDASE/ALPHA-N-ACETYLGALACTOSAMINIDASE"/>
    <property type="match status" value="1"/>
</dbReference>
<comment type="subcellular location">
    <subcellularLocation>
        <location evidence="3">Secreted</location>
    </subcellularLocation>
</comment>
<evidence type="ECO:0000256" key="11">
    <source>
        <dbReference type="SAM" id="SignalP"/>
    </source>
</evidence>
<dbReference type="PROSITE" id="PS00512">
    <property type="entry name" value="ALPHA_GALACTOSIDASE"/>
    <property type="match status" value="1"/>
</dbReference>
<accession>A0A6G1HJB2</accession>
<dbReference type="OrthoDB" id="5795902at2759"/>
<dbReference type="Pfam" id="PF16499">
    <property type="entry name" value="Melibiase_2"/>
    <property type="match status" value="2"/>
</dbReference>
<dbReference type="InterPro" id="IPR000111">
    <property type="entry name" value="Glyco_hydro_27/36_CS"/>
</dbReference>
<dbReference type="GO" id="GO:0005975">
    <property type="term" value="P:carbohydrate metabolic process"/>
    <property type="evidence" value="ECO:0007669"/>
    <property type="project" value="InterPro"/>
</dbReference>
<evidence type="ECO:0000256" key="4">
    <source>
        <dbReference type="ARBA" id="ARBA00009743"/>
    </source>
</evidence>
<evidence type="ECO:0000256" key="1">
    <source>
        <dbReference type="ARBA" id="ARBA00001255"/>
    </source>
</evidence>
<dbReference type="Proteomes" id="UP000799640">
    <property type="component" value="Unassembled WGS sequence"/>
</dbReference>
<keyword evidence="6 11" id="KW-0732">Signal</keyword>
<dbReference type="EMBL" id="ML996709">
    <property type="protein sequence ID" value="KAF2395946.1"/>
    <property type="molecule type" value="Genomic_DNA"/>
</dbReference>
<dbReference type="SUPFAM" id="SSF51445">
    <property type="entry name" value="(Trans)glycosidases"/>
    <property type="match status" value="1"/>
</dbReference>
<dbReference type="GO" id="GO:0005576">
    <property type="term" value="C:extracellular region"/>
    <property type="evidence" value="ECO:0007669"/>
    <property type="project" value="UniProtKB-SubCell"/>
</dbReference>
<keyword evidence="9 10" id="KW-0326">Glycosidase</keyword>
<comment type="catalytic activity">
    <reaction evidence="1 10">
        <text>Hydrolysis of terminal, non-reducing alpha-D-galactose residues in alpha-D-galactosides, including galactose oligosaccharides, galactomannans and galactolipids.</text>
        <dbReference type="EC" id="3.2.1.22"/>
    </reaction>
</comment>
<evidence type="ECO:0000313" key="14">
    <source>
        <dbReference type="Proteomes" id="UP000799640"/>
    </source>
</evidence>
<gene>
    <name evidence="13" type="ORF">EJ06DRAFT_517105</name>
</gene>
<evidence type="ECO:0000259" key="12">
    <source>
        <dbReference type="Pfam" id="PF17801"/>
    </source>
</evidence>
<organism evidence="13 14">
    <name type="scientific">Trichodelitschia bisporula</name>
    <dbReference type="NCBI Taxonomy" id="703511"/>
    <lineage>
        <taxon>Eukaryota</taxon>
        <taxon>Fungi</taxon>
        <taxon>Dikarya</taxon>
        <taxon>Ascomycota</taxon>
        <taxon>Pezizomycotina</taxon>
        <taxon>Dothideomycetes</taxon>
        <taxon>Dothideomycetes incertae sedis</taxon>
        <taxon>Phaeotrichales</taxon>
        <taxon>Phaeotrichaceae</taxon>
        <taxon>Trichodelitschia</taxon>
    </lineage>
</organism>
<evidence type="ECO:0000256" key="9">
    <source>
        <dbReference type="ARBA" id="ARBA00023295"/>
    </source>
</evidence>
<dbReference type="Gene3D" id="3.20.20.70">
    <property type="entry name" value="Aldolase class I"/>
    <property type="match status" value="1"/>
</dbReference>
<dbReference type="CDD" id="cd14792">
    <property type="entry name" value="GH27"/>
    <property type="match status" value="1"/>
</dbReference>
<dbReference type="InterPro" id="IPR017853">
    <property type="entry name" value="GH"/>
</dbReference>
<feature type="domain" description="Alpha galactosidase C-terminal" evidence="12">
    <location>
        <begin position="355"/>
        <end position="429"/>
    </location>
</feature>
<dbReference type="AlphaFoldDB" id="A0A6G1HJB2"/>
<dbReference type="InterPro" id="IPR041233">
    <property type="entry name" value="Melibiase_C"/>
</dbReference>
<reference evidence="13" key="1">
    <citation type="journal article" date="2020" name="Stud. Mycol.">
        <title>101 Dothideomycetes genomes: a test case for predicting lifestyles and emergence of pathogens.</title>
        <authorList>
            <person name="Haridas S."/>
            <person name="Albert R."/>
            <person name="Binder M."/>
            <person name="Bloem J."/>
            <person name="Labutti K."/>
            <person name="Salamov A."/>
            <person name="Andreopoulos B."/>
            <person name="Baker S."/>
            <person name="Barry K."/>
            <person name="Bills G."/>
            <person name="Bluhm B."/>
            <person name="Cannon C."/>
            <person name="Castanera R."/>
            <person name="Culley D."/>
            <person name="Daum C."/>
            <person name="Ezra D."/>
            <person name="Gonzalez J."/>
            <person name="Henrissat B."/>
            <person name="Kuo A."/>
            <person name="Liang C."/>
            <person name="Lipzen A."/>
            <person name="Lutzoni F."/>
            <person name="Magnuson J."/>
            <person name="Mondo S."/>
            <person name="Nolan M."/>
            <person name="Ohm R."/>
            <person name="Pangilinan J."/>
            <person name="Park H.-J."/>
            <person name="Ramirez L."/>
            <person name="Alfaro M."/>
            <person name="Sun H."/>
            <person name="Tritt A."/>
            <person name="Yoshinaga Y."/>
            <person name="Zwiers L.-H."/>
            <person name="Turgeon B."/>
            <person name="Goodwin S."/>
            <person name="Spatafora J."/>
            <person name="Crous P."/>
            <person name="Grigoriev I."/>
        </authorList>
    </citation>
    <scope>NUCLEOTIDE SEQUENCE</scope>
    <source>
        <strain evidence="13">CBS 262.69</strain>
    </source>
</reference>
<keyword evidence="5" id="KW-0964">Secreted</keyword>
<sequence>MVNVRILVPLAAAVGTSSALVRPSGVGRLPALGWNSWNSFHCDIDENKFLTAAQKLVDLGLKDAGYEYVNIDDCWSESSRDASTGRLRPNMTRFPDGIKGTADKIHAMNLKIGIYSSAGTQTCAGYPASLGQESTDAKTWADWGIDYLKYDNCNVPDQWRDECVFCLADDKSHSGSNGTCTDNQNYCPSGYDYSKSKTAERYRRMRDAIDAQSRPMLYSLCEWGTANVGTWGASVAASWRSTGDIFNNWGRIKEILNENSFQMNHVDFWAHSDADMLEVGNGISVAEGRSHFALWAAMKSPLLIGADLTQIPSADVDTMKNKYLLAFNQDDVHGKPATPYKWGTNPNWTWDADRPAEYWSGTFKQGTMVLVLNTDESTATRNIAWGDIPGLSGDKSYQVTDAWTDTDLGCVGGGMDVVISAHDTAVFVLKGECSSPKRRVARTFRVGIPDVVLPGKAGLARRTPKWRRWTTPEVR</sequence>
<keyword evidence="14" id="KW-1185">Reference proteome</keyword>
<evidence type="ECO:0000256" key="10">
    <source>
        <dbReference type="RuleBase" id="RU361168"/>
    </source>
</evidence>
<keyword evidence="10" id="KW-1015">Disulfide bond</keyword>
<dbReference type="Gene3D" id="2.60.40.1180">
    <property type="entry name" value="Golgi alpha-mannosidase II"/>
    <property type="match status" value="1"/>
</dbReference>
<dbReference type="EC" id="3.2.1.22" evidence="10"/>
<comment type="function">
    <text evidence="2">Hydrolyzes a variety of simple alpha-D-galactoside as well as more complex molecules such as oligosaccharides and polysaccharides.</text>
</comment>
<evidence type="ECO:0000256" key="5">
    <source>
        <dbReference type="ARBA" id="ARBA00022525"/>
    </source>
</evidence>
<evidence type="ECO:0000256" key="2">
    <source>
        <dbReference type="ARBA" id="ARBA00003969"/>
    </source>
</evidence>
<dbReference type="GO" id="GO:0004557">
    <property type="term" value="F:alpha-galactosidase activity"/>
    <property type="evidence" value="ECO:0007669"/>
    <property type="project" value="UniProtKB-EC"/>
</dbReference>
<dbReference type="InterPro" id="IPR013780">
    <property type="entry name" value="Glyco_hydro_b"/>
</dbReference>
<feature type="signal peptide" evidence="11">
    <location>
        <begin position="1"/>
        <end position="19"/>
    </location>
</feature>
<evidence type="ECO:0000256" key="8">
    <source>
        <dbReference type="ARBA" id="ARBA00023180"/>
    </source>
</evidence>
<dbReference type="PANTHER" id="PTHR11452:SF61">
    <property type="entry name" value="ALPHA-GALACTOSIDASE B-RELATED"/>
    <property type="match status" value="1"/>
</dbReference>
<evidence type="ECO:0000313" key="13">
    <source>
        <dbReference type="EMBL" id="KAF2395946.1"/>
    </source>
</evidence>
<feature type="chain" id="PRO_5026214067" description="Alpha-galactosidase" evidence="11">
    <location>
        <begin position="20"/>
        <end position="475"/>
    </location>
</feature>
<proteinExistence type="inferred from homology"/>
<keyword evidence="7 10" id="KW-0378">Hydrolase</keyword>
<evidence type="ECO:0000256" key="6">
    <source>
        <dbReference type="ARBA" id="ARBA00022729"/>
    </source>
</evidence>
<comment type="similarity">
    <text evidence="4 10">Belongs to the glycosyl hydrolase 27 family.</text>
</comment>
<dbReference type="Pfam" id="PF17801">
    <property type="entry name" value="Melibiase_C"/>
    <property type="match status" value="1"/>
</dbReference>
<name>A0A6G1HJB2_9PEZI</name>
<evidence type="ECO:0000256" key="7">
    <source>
        <dbReference type="ARBA" id="ARBA00022801"/>
    </source>
</evidence>